<reference evidence="2" key="1">
    <citation type="journal article" date="2014" name="Sci. Data">
        <title>Genomes of diverse isolates of the marine cyanobacterium Prochlorococcus.</title>
        <authorList>
            <person name="Biller S."/>
            <person name="Berube P."/>
            <person name="Thompson J."/>
            <person name="Kelly L."/>
            <person name="Roggensack S."/>
            <person name="Awad L."/>
            <person name="Roache-Johnson K."/>
            <person name="Ding H."/>
            <person name="Giovannoni S.J."/>
            <person name="Moore L.R."/>
            <person name="Chisholm S.W."/>
        </authorList>
    </citation>
    <scope>NUCLEOTIDE SEQUENCE [LARGE SCALE GENOMIC DNA]</scope>
    <source>
        <strain evidence="2">PAC1</strain>
    </source>
</reference>
<gene>
    <name evidence="1" type="ORF">EV03_1102</name>
</gene>
<dbReference type="Proteomes" id="UP000030392">
    <property type="component" value="Unassembled WGS sequence"/>
</dbReference>
<dbReference type="AlphaFoldDB" id="A0A0A2C2Q0"/>
<evidence type="ECO:0000313" key="1">
    <source>
        <dbReference type="EMBL" id="KGG20601.1"/>
    </source>
</evidence>
<dbReference type="EMBL" id="JNAX01000011">
    <property type="protein sequence ID" value="KGG20601.1"/>
    <property type="molecule type" value="Genomic_DNA"/>
</dbReference>
<protein>
    <submittedName>
        <fullName evidence="1">Uncharacterized protein</fullName>
    </submittedName>
</protein>
<sequence>MLMGMTHGWHVSKSHATTNQFNDTYFQSEVNQLPAYSFLKSKKYRMEF</sequence>
<accession>A0A0A2C2Q0</accession>
<proteinExistence type="predicted"/>
<organism evidence="1 2">
    <name type="scientific">Prochlorococcus marinus str. PAC1</name>
    <dbReference type="NCBI Taxonomy" id="59924"/>
    <lineage>
        <taxon>Bacteria</taxon>
        <taxon>Bacillati</taxon>
        <taxon>Cyanobacteriota</taxon>
        <taxon>Cyanophyceae</taxon>
        <taxon>Synechococcales</taxon>
        <taxon>Prochlorococcaceae</taxon>
        <taxon>Prochlorococcus</taxon>
    </lineage>
</organism>
<comment type="caution">
    <text evidence="1">The sequence shown here is derived from an EMBL/GenBank/DDBJ whole genome shotgun (WGS) entry which is preliminary data.</text>
</comment>
<evidence type="ECO:0000313" key="2">
    <source>
        <dbReference type="Proteomes" id="UP000030392"/>
    </source>
</evidence>
<name>A0A0A2C2Q0_PROMR</name>